<accession>A0AAE1TEA7</accession>
<evidence type="ECO:0000313" key="1">
    <source>
        <dbReference type="EMBL" id="KAK4280595.1"/>
    </source>
</evidence>
<evidence type="ECO:0000313" key="2">
    <source>
        <dbReference type="Proteomes" id="UP001293593"/>
    </source>
</evidence>
<keyword evidence="2" id="KW-1185">Reference proteome</keyword>
<dbReference type="Proteomes" id="UP001293593">
    <property type="component" value="Unassembled WGS sequence"/>
</dbReference>
<gene>
    <name evidence="1" type="ORF">QN277_012203</name>
</gene>
<name>A0AAE1TEA7_9FABA</name>
<reference evidence="1" key="1">
    <citation type="submission" date="2023-10" db="EMBL/GenBank/DDBJ databases">
        <title>Chromosome-level genome of the transformable northern wattle, Acacia crassicarpa.</title>
        <authorList>
            <person name="Massaro I."/>
            <person name="Sinha N.R."/>
            <person name="Poethig S."/>
            <person name="Leichty A.R."/>
        </authorList>
    </citation>
    <scope>NUCLEOTIDE SEQUENCE</scope>
    <source>
        <strain evidence="1">Acra3RX</strain>
        <tissue evidence="1">Leaf</tissue>
    </source>
</reference>
<dbReference type="AlphaFoldDB" id="A0AAE1TEA7"/>
<dbReference type="EMBL" id="JAWXYG010000002">
    <property type="protein sequence ID" value="KAK4280595.1"/>
    <property type="molecule type" value="Genomic_DNA"/>
</dbReference>
<sequence length="34" mass="4040">MKIRLPSLRNLEVGDTKMQALFMLSSELFEQWKV</sequence>
<proteinExistence type="predicted"/>
<comment type="caution">
    <text evidence="1">The sequence shown here is derived from an EMBL/GenBank/DDBJ whole genome shotgun (WGS) entry which is preliminary data.</text>
</comment>
<protein>
    <submittedName>
        <fullName evidence="1">Uncharacterized protein</fullName>
    </submittedName>
</protein>
<organism evidence="1 2">
    <name type="scientific">Acacia crassicarpa</name>
    <name type="common">northern wattle</name>
    <dbReference type="NCBI Taxonomy" id="499986"/>
    <lineage>
        <taxon>Eukaryota</taxon>
        <taxon>Viridiplantae</taxon>
        <taxon>Streptophyta</taxon>
        <taxon>Embryophyta</taxon>
        <taxon>Tracheophyta</taxon>
        <taxon>Spermatophyta</taxon>
        <taxon>Magnoliopsida</taxon>
        <taxon>eudicotyledons</taxon>
        <taxon>Gunneridae</taxon>
        <taxon>Pentapetalae</taxon>
        <taxon>rosids</taxon>
        <taxon>fabids</taxon>
        <taxon>Fabales</taxon>
        <taxon>Fabaceae</taxon>
        <taxon>Caesalpinioideae</taxon>
        <taxon>mimosoid clade</taxon>
        <taxon>Acacieae</taxon>
        <taxon>Acacia</taxon>
    </lineage>
</organism>